<dbReference type="KEGG" id="pwu:A8O14_07855"/>
<organism evidence="1 2">
    <name type="scientific">Polynucleobacter wuianus</name>
    <dbReference type="NCBI Taxonomy" id="1743168"/>
    <lineage>
        <taxon>Bacteria</taxon>
        <taxon>Pseudomonadati</taxon>
        <taxon>Pseudomonadota</taxon>
        <taxon>Betaproteobacteria</taxon>
        <taxon>Burkholderiales</taxon>
        <taxon>Burkholderiaceae</taxon>
        <taxon>Polynucleobacter</taxon>
    </lineage>
</organism>
<dbReference type="STRING" id="1743168.A8O14_07855"/>
<evidence type="ECO:0000313" key="1">
    <source>
        <dbReference type="EMBL" id="ANI99990.1"/>
    </source>
</evidence>
<accession>A0A191UGF6</accession>
<reference evidence="2" key="1">
    <citation type="submission" date="2016-05" db="EMBL/GenBank/DDBJ databases">
        <title>Polynucleobacter sp. QLW-P1FAT50C-4 genome.</title>
        <authorList>
            <person name="Hahn M.W."/>
        </authorList>
    </citation>
    <scope>NUCLEOTIDE SEQUENCE [LARGE SCALE GENOMIC DNA]</scope>
    <source>
        <strain evidence="2">QLW-P1FAT50C-4</strain>
    </source>
</reference>
<sequence length="252" mass="28772">MATQVGLKVFEEAFKGFEDQYVLIGGSATQLAMENAGELFSRTTKDLDIVVIVDALTPEFIEKFWEFVKAGEYEIQQKSDSTRQFYRFKKPKTAGYPFMLELFSRKPDFLRERDIGDMRAIPLAEDVSSLSAILLDDDYYGLIKRDRKPGFIWVDAPVLIPLKAKAWLDLSERKRAGEKIDSDDIKKHLRDVLRLVSILPVDFQYELPESIRQDMVKFLGQAKDESIDPSGLNHPKGSNLADVLSQIKQAFL</sequence>
<evidence type="ECO:0000313" key="2">
    <source>
        <dbReference type="Proteomes" id="UP000078463"/>
    </source>
</evidence>
<dbReference type="Proteomes" id="UP000078463">
    <property type="component" value="Chromosome"/>
</dbReference>
<name>A0A191UGF6_9BURK</name>
<evidence type="ECO:0008006" key="3">
    <source>
        <dbReference type="Google" id="ProtNLM"/>
    </source>
</evidence>
<dbReference type="OrthoDB" id="9795020at2"/>
<dbReference type="RefSeq" id="WP_068948998.1">
    <property type="nucleotide sequence ID" value="NZ_CP015922.1"/>
</dbReference>
<protein>
    <recommendedName>
        <fullName evidence="3">Nucleotidyl transferase AbiEii/AbiGii toxin family protein</fullName>
    </recommendedName>
</protein>
<keyword evidence="2" id="KW-1185">Reference proteome</keyword>
<gene>
    <name evidence="1" type="ORF">A8O14_07855</name>
</gene>
<dbReference type="EMBL" id="CP015922">
    <property type="protein sequence ID" value="ANI99990.1"/>
    <property type="molecule type" value="Genomic_DNA"/>
</dbReference>
<dbReference type="AlphaFoldDB" id="A0A191UGF6"/>
<proteinExistence type="predicted"/>